<keyword evidence="4" id="KW-1185">Reference proteome</keyword>
<sequence length="284" mass="30878">MAGWYLDHPDFCHEHDLPGVLSSSVLHGVSKSDGSALGTLSQKIRRSKNRIVAAILAIFIVFHESIGTIAAIWQIVDTSIPGSDFRVTGVIIAGASSAAADIIIAVVLFISLWRISTAYTRTKNTFKRISIHAAACGLISATATVVDLVLLFKNYTGFLVIFTILGRLYTLTLLANLLLLKRLAKNETTIYTTDPTLRQNTMTVDRATESIAFSTRISGDANGTCDRSFTIPIELSMQYSITEEGHSTQASQTSNFDHHIKPCSSPVAPKPNIELTVSQITHEV</sequence>
<gene>
    <name evidence="3" type="ORF">VKT23_005072</name>
</gene>
<dbReference type="EMBL" id="JBANRG010000005">
    <property type="protein sequence ID" value="KAK7466344.1"/>
    <property type="molecule type" value="Genomic_DNA"/>
</dbReference>
<reference evidence="3 4" key="1">
    <citation type="submission" date="2024-01" db="EMBL/GenBank/DDBJ databases">
        <title>A draft genome for the cacao thread blight pathogen Marasmiellus scandens.</title>
        <authorList>
            <person name="Baruah I.K."/>
            <person name="Leung J."/>
            <person name="Bukari Y."/>
            <person name="Amoako-Attah I."/>
            <person name="Meinhardt L.W."/>
            <person name="Bailey B.A."/>
            <person name="Cohen S.P."/>
        </authorList>
    </citation>
    <scope>NUCLEOTIDE SEQUENCE [LARGE SCALE GENOMIC DNA]</scope>
    <source>
        <strain evidence="3 4">GH-19</strain>
    </source>
</reference>
<feature type="transmembrane region" description="Helical" evidence="1">
    <location>
        <begin position="51"/>
        <end position="75"/>
    </location>
</feature>
<keyword evidence="1" id="KW-1133">Transmembrane helix</keyword>
<evidence type="ECO:0000313" key="3">
    <source>
        <dbReference type="EMBL" id="KAK7466344.1"/>
    </source>
</evidence>
<protein>
    <recommendedName>
        <fullName evidence="2">DUF6534 domain-containing protein</fullName>
    </recommendedName>
</protein>
<accession>A0ABR1JTL0</accession>
<feature type="transmembrane region" description="Helical" evidence="1">
    <location>
        <begin position="131"/>
        <end position="152"/>
    </location>
</feature>
<comment type="caution">
    <text evidence="3">The sequence shown here is derived from an EMBL/GenBank/DDBJ whole genome shotgun (WGS) entry which is preliminary data.</text>
</comment>
<feature type="transmembrane region" description="Helical" evidence="1">
    <location>
        <begin position="158"/>
        <end position="180"/>
    </location>
</feature>
<evidence type="ECO:0000259" key="2">
    <source>
        <dbReference type="Pfam" id="PF20152"/>
    </source>
</evidence>
<dbReference type="Proteomes" id="UP001498398">
    <property type="component" value="Unassembled WGS sequence"/>
</dbReference>
<evidence type="ECO:0000313" key="4">
    <source>
        <dbReference type="Proteomes" id="UP001498398"/>
    </source>
</evidence>
<organism evidence="3 4">
    <name type="scientific">Marasmiellus scandens</name>
    <dbReference type="NCBI Taxonomy" id="2682957"/>
    <lineage>
        <taxon>Eukaryota</taxon>
        <taxon>Fungi</taxon>
        <taxon>Dikarya</taxon>
        <taxon>Basidiomycota</taxon>
        <taxon>Agaricomycotina</taxon>
        <taxon>Agaricomycetes</taxon>
        <taxon>Agaricomycetidae</taxon>
        <taxon>Agaricales</taxon>
        <taxon>Marasmiineae</taxon>
        <taxon>Omphalotaceae</taxon>
        <taxon>Marasmiellus</taxon>
    </lineage>
</organism>
<evidence type="ECO:0000256" key="1">
    <source>
        <dbReference type="SAM" id="Phobius"/>
    </source>
</evidence>
<name>A0ABR1JTL0_9AGAR</name>
<dbReference type="InterPro" id="IPR045339">
    <property type="entry name" value="DUF6534"/>
</dbReference>
<feature type="transmembrane region" description="Helical" evidence="1">
    <location>
        <begin position="87"/>
        <end position="110"/>
    </location>
</feature>
<keyword evidence="1" id="KW-0812">Transmembrane</keyword>
<feature type="domain" description="DUF6534" evidence="2">
    <location>
        <begin position="97"/>
        <end position="177"/>
    </location>
</feature>
<keyword evidence="1" id="KW-0472">Membrane</keyword>
<proteinExistence type="predicted"/>
<dbReference type="Pfam" id="PF20152">
    <property type="entry name" value="DUF6534"/>
    <property type="match status" value="1"/>
</dbReference>